<gene>
    <name evidence="13" type="ORF">A3J58_01690</name>
</gene>
<dbReference type="PANTHER" id="PTHR47707">
    <property type="entry name" value="8-OXO-DGTP DIPHOSPHATASE"/>
    <property type="match status" value="1"/>
</dbReference>
<evidence type="ECO:0000256" key="2">
    <source>
        <dbReference type="ARBA" id="ARBA00005582"/>
    </source>
</evidence>
<dbReference type="GO" id="GO:0035539">
    <property type="term" value="F:8-oxo-7,8-dihydrodeoxyguanosine triphosphate pyrophosphatase activity"/>
    <property type="evidence" value="ECO:0007669"/>
    <property type="project" value="UniProtKB-EC"/>
</dbReference>
<dbReference type="EMBL" id="MHQM01000011">
    <property type="protein sequence ID" value="OHA04166.1"/>
    <property type="molecule type" value="Genomic_DNA"/>
</dbReference>
<dbReference type="InterPro" id="IPR000086">
    <property type="entry name" value="NUDIX_hydrolase_dom"/>
</dbReference>
<dbReference type="PROSITE" id="PS51462">
    <property type="entry name" value="NUDIX"/>
    <property type="match status" value="1"/>
</dbReference>
<evidence type="ECO:0000259" key="12">
    <source>
        <dbReference type="PROSITE" id="PS51462"/>
    </source>
</evidence>
<evidence type="ECO:0000256" key="3">
    <source>
        <dbReference type="ARBA" id="ARBA00022457"/>
    </source>
</evidence>
<name>A0A1G2KXI1_9BACT</name>
<evidence type="ECO:0000256" key="5">
    <source>
        <dbReference type="ARBA" id="ARBA00022723"/>
    </source>
</evidence>
<dbReference type="PANTHER" id="PTHR47707:SF1">
    <property type="entry name" value="NUDIX HYDROLASE FAMILY PROTEIN"/>
    <property type="match status" value="1"/>
</dbReference>
<evidence type="ECO:0000256" key="1">
    <source>
        <dbReference type="ARBA" id="ARBA00001946"/>
    </source>
</evidence>
<evidence type="ECO:0000256" key="7">
    <source>
        <dbReference type="ARBA" id="ARBA00022801"/>
    </source>
</evidence>
<keyword evidence="4" id="KW-0235">DNA replication</keyword>
<dbReference type="Pfam" id="PF00293">
    <property type="entry name" value="NUDIX"/>
    <property type="match status" value="1"/>
</dbReference>
<dbReference type="Gene3D" id="3.90.79.10">
    <property type="entry name" value="Nucleoside Triphosphate Pyrophosphohydrolase"/>
    <property type="match status" value="1"/>
</dbReference>
<keyword evidence="3" id="KW-0515">Mutator protein</keyword>
<evidence type="ECO:0000256" key="9">
    <source>
        <dbReference type="ARBA" id="ARBA00023204"/>
    </source>
</evidence>
<dbReference type="AlphaFoldDB" id="A0A1G2KXI1"/>
<dbReference type="PROSITE" id="PS00893">
    <property type="entry name" value="NUDIX_BOX"/>
    <property type="match status" value="1"/>
</dbReference>
<proteinExistence type="inferred from homology"/>
<evidence type="ECO:0000256" key="11">
    <source>
        <dbReference type="ARBA" id="ARBA00038905"/>
    </source>
</evidence>
<dbReference type="STRING" id="1802274.A3J58_01690"/>
<evidence type="ECO:0000256" key="10">
    <source>
        <dbReference type="ARBA" id="ARBA00035861"/>
    </source>
</evidence>
<evidence type="ECO:0000256" key="6">
    <source>
        <dbReference type="ARBA" id="ARBA00022763"/>
    </source>
</evidence>
<protein>
    <recommendedName>
        <fullName evidence="11">8-oxo-dGTP diphosphatase</fullName>
        <ecNumber evidence="11">3.6.1.55</ecNumber>
    </recommendedName>
</protein>
<dbReference type="GO" id="GO:0044716">
    <property type="term" value="F:8-oxo-GDP phosphatase activity"/>
    <property type="evidence" value="ECO:0007669"/>
    <property type="project" value="TreeGrafter"/>
</dbReference>
<feature type="domain" description="Nudix hydrolase" evidence="12">
    <location>
        <begin position="6"/>
        <end position="144"/>
    </location>
</feature>
<dbReference type="SUPFAM" id="SSF55811">
    <property type="entry name" value="Nudix"/>
    <property type="match status" value="1"/>
</dbReference>
<evidence type="ECO:0000256" key="4">
    <source>
        <dbReference type="ARBA" id="ARBA00022705"/>
    </source>
</evidence>
<dbReference type="GO" id="GO:0006281">
    <property type="term" value="P:DNA repair"/>
    <property type="evidence" value="ECO:0007669"/>
    <property type="project" value="UniProtKB-KW"/>
</dbReference>
<comment type="cofactor">
    <cofactor evidence="1">
        <name>Mg(2+)</name>
        <dbReference type="ChEBI" id="CHEBI:18420"/>
    </cofactor>
</comment>
<dbReference type="GO" id="GO:0044715">
    <property type="term" value="F:8-oxo-dGDP phosphatase activity"/>
    <property type="evidence" value="ECO:0007669"/>
    <property type="project" value="TreeGrafter"/>
</dbReference>
<evidence type="ECO:0000313" key="13">
    <source>
        <dbReference type="EMBL" id="OHA04166.1"/>
    </source>
</evidence>
<comment type="catalytic activity">
    <reaction evidence="10">
        <text>8-oxo-dGTP + H2O = 8-oxo-dGMP + diphosphate + H(+)</text>
        <dbReference type="Rhea" id="RHEA:31575"/>
        <dbReference type="ChEBI" id="CHEBI:15377"/>
        <dbReference type="ChEBI" id="CHEBI:15378"/>
        <dbReference type="ChEBI" id="CHEBI:33019"/>
        <dbReference type="ChEBI" id="CHEBI:63224"/>
        <dbReference type="ChEBI" id="CHEBI:77896"/>
        <dbReference type="EC" id="3.6.1.55"/>
    </reaction>
</comment>
<evidence type="ECO:0000313" key="14">
    <source>
        <dbReference type="Proteomes" id="UP000178510"/>
    </source>
</evidence>
<keyword evidence="5" id="KW-0479">Metal-binding</keyword>
<dbReference type="EC" id="3.6.1.55" evidence="11"/>
<comment type="caution">
    <text evidence="13">The sequence shown here is derived from an EMBL/GenBank/DDBJ whole genome shotgun (WGS) entry which is preliminary data.</text>
</comment>
<keyword evidence="9" id="KW-0234">DNA repair</keyword>
<sequence length="174" mass="19812">MPINTKPHIHEMVICANIFVHKGGKYLLIKRSSHKTFMPNVVHPIGGKVDSGENPYLAAERELMEEAGIRVKNLRLEAVLMDNVSRVPKYKEVPNWLIFHFSGEYASGKVRQSHEGELMWLAPKEIKKQEMIPSVRSILDHILNPKDGTVFGTFVYDKNGKIIAKHTKIDVCRV</sequence>
<keyword evidence="7" id="KW-0378">Hydrolase</keyword>
<dbReference type="InterPro" id="IPR047127">
    <property type="entry name" value="MutT-like"/>
</dbReference>
<keyword evidence="8" id="KW-0460">Magnesium</keyword>
<dbReference type="GO" id="GO:0006260">
    <property type="term" value="P:DNA replication"/>
    <property type="evidence" value="ECO:0007669"/>
    <property type="project" value="UniProtKB-KW"/>
</dbReference>
<keyword evidence="6" id="KW-0227">DNA damage</keyword>
<dbReference type="InterPro" id="IPR020084">
    <property type="entry name" value="NUDIX_hydrolase_CS"/>
</dbReference>
<dbReference type="GO" id="GO:0046872">
    <property type="term" value="F:metal ion binding"/>
    <property type="evidence" value="ECO:0007669"/>
    <property type="project" value="UniProtKB-KW"/>
</dbReference>
<comment type="similarity">
    <text evidence="2">Belongs to the Nudix hydrolase family.</text>
</comment>
<dbReference type="Proteomes" id="UP000178510">
    <property type="component" value="Unassembled WGS sequence"/>
</dbReference>
<accession>A0A1G2KXI1</accession>
<reference evidence="13 14" key="1">
    <citation type="journal article" date="2016" name="Nat. Commun.">
        <title>Thousands of microbial genomes shed light on interconnected biogeochemical processes in an aquifer system.</title>
        <authorList>
            <person name="Anantharaman K."/>
            <person name="Brown C.T."/>
            <person name="Hug L.A."/>
            <person name="Sharon I."/>
            <person name="Castelle C.J."/>
            <person name="Probst A.J."/>
            <person name="Thomas B.C."/>
            <person name="Singh A."/>
            <person name="Wilkins M.J."/>
            <person name="Karaoz U."/>
            <person name="Brodie E.L."/>
            <person name="Williams K.H."/>
            <person name="Hubbard S.S."/>
            <person name="Banfield J.F."/>
        </authorList>
    </citation>
    <scope>NUCLEOTIDE SEQUENCE [LARGE SCALE GENOMIC DNA]</scope>
</reference>
<dbReference type="InterPro" id="IPR015797">
    <property type="entry name" value="NUDIX_hydrolase-like_dom_sf"/>
</dbReference>
<evidence type="ECO:0000256" key="8">
    <source>
        <dbReference type="ARBA" id="ARBA00022842"/>
    </source>
</evidence>
<organism evidence="13 14">
    <name type="scientific">Candidatus Sungbacteria bacterium RIFCSPHIGHO2_02_FULL_52_23</name>
    <dbReference type="NCBI Taxonomy" id="1802274"/>
    <lineage>
        <taxon>Bacteria</taxon>
        <taxon>Candidatus Sungiibacteriota</taxon>
    </lineage>
</organism>
<dbReference type="GO" id="GO:0008413">
    <property type="term" value="F:8-oxo-7,8-dihydroguanosine triphosphate pyrophosphatase activity"/>
    <property type="evidence" value="ECO:0007669"/>
    <property type="project" value="TreeGrafter"/>
</dbReference>